<gene>
    <name evidence="1" type="ORF">CDAR_27911</name>
</gene>
<protein>
    <submittedName>
        <fullName evidence="1">Uncharacterized protein</fullName>
    </submittedName>
</protein>
<evidence type="ECO:0000313" key="2">
    <source>
        <dbReference type="Proteomes" id="UP001054837"/>
    </source>
</evidence>
<proteinExistence type="predicted"/>
<comment type="caution">
    <text evidence="1">The sequence shown here is derived from an EMBL/GenBank/DDBJ whole genome shotgun (WGS) entry which is preliminary data.</text>
</comment>
<keyword evidence="2" id="KW-1185">Reference proteome</keyword>
<dbReference type="Proteomes" id="UP001054837">
    <property type="component" value="Unassembled WGS sequence"/>
</dbReference>
<organism evidence="1 2">
    <name type="scientific">Caerostris darwini</name>
    <dbReference type="NCBI Taxonomy" id="1538125"/>
    <lineage>
        <taxon>Eukaryota</taxon>
        <taxon>Metazoa</taxon>
        <taxon>Ecdysozoa</taxon>
        <taxon>Arthropoda</taxon>
        <taxon>Chelicerata</taxon>
        <taxon>Arachnida</taxon>
        <taxon>Araneae</taxon>
        <taxon>Araneomorphae</taxon>
        <taxon>Entelegynae</taxon>
        <taxon>Araneoidea</taxon>
        <taxon>Araneidae</taxon>
        <taxon>Caerostris</taxon>
    </lineage>
</organism>
<reference evidence="1 2" key="1">
    <citation type="submission" date="2021-06" db="EMBL/GenBank/DDBJ databases">
        <title>Caerostris darwini draft genome.</title>
        <authorList>
            <person name="Kono N."/>
            <person name="Arakawa K."/>
        </authorList>
    </citation>
    <scope>NUCLEOTIDE SEQUENCE [LARGE SCALE GENOMIC DNA]</scope>
</reference>
<accession>A0AAV4REQ3</accession>
<dbReference type="AlphaFoldDB" id="A0AAV4REQ3"/>
<dbReference type="EMBL" id="BPLQ01005931">
    <property type="protein sequence ID" value="GIY18680.1"/>
    <property type="molecule type" value="Genomic_DNA"/>
</dbReference>
<sequence>MTKRFQTETLGSEFLLRRANIYGIVCKSIRCNITRFNSLQAIPSSTPLPPPLDTPRAKRVLHFHSFLISTTAIYTSPAKLGGRPVLTFLLSHERSKKAFRDVSPGNGNIQQCVE</sequence>
<evidence type="ECO:0000313" key="1">
    <source>
        <dbReference type="EMBL" id="GIY18680.1"/>
    </source>
</evidence>
<name>A0AAV4REQ3_9ARAC</name>